<dbReference type="RefSeq" id="XP_040779921.1">
    <property type="nucleotide sequence ID" value="XM_040916092.1"/>
</dbReference>
<organism evidence="13 14">
    <name type="scientific">Cryphonectria parasitica (strain ATCC 38755 / EP155)</name>
    <dbReference type="NCBI Taxonomy" id="660469"/>
    <lineage>
        <taxon>Eukaryota</taxon>
        <taxon>Fungi</taxon>
        <taxon>Dikarya</taxon>
        <taxon>Ascomycota</taxon>
        <taxon>Pezizomycotina</taxon>
        <taxon>Sordariomycetes</taxon>
        <taxon>Sordariomycetidae</taxon>
        <taxon>Diaporthales</taxon>
        <taxon>Cryphonectriaceae</taxon>
        <taxon>Cryphonectria-Endothia species complex</taxon>
        <taxon>Cryphonectria</taxon>
    </lineage>
</organism>
<feature type="non-terminal residue" evidence="13">
    <location>
        <position position="367"/>
    </location>
</feature>
<keyword evidence="5" id="KW-0931">ER-Golgi transport</keyword>
<keyword evidence="4" id="KW-0256">Endoplasmic reticulum</keyword>
<feature type="coiled-coil region" evidence="10">
    <location>
        <begin position="55"/>
        <end position="112"/>
    </location>
</feature>
<feature type="non-terminal residue" evidence="13">
    <location>
        <position position="1"/>
    </location>
</feature>
<keyword evidence="6" id="KW-1133">Transmembrane helix</keyword>
<dbReference type="InterPro" id="IPR005606">
    <property type="entry name" value="Sec20"/>
</dbReference>
<dbReference type="GeneID" id="63833221"/>
<evidence type="ECO:0000256" key="6">
    <source>
        <dbReference type="ARBA" id="ARBA00022989"/>
    </source>
</evidence>
<evidence type="ECO:0000256" key="9">
    <source>
        <dbReference type="ARBA" id="ARBA00037934"/>
    </source>
</evidence>
<keyword evidence="3" id="KW-0812">Transmembrane</keyword>
<comment type="similarity">
    <text evidence="9">Belongs to the SEC20 family.</text>
</comment>
<dbReference type="GO" id="GO:0031201">
    <property type="term" value="C:SNARE complex"/>
    <property type="evidence" value="ECO:0007669"/>
    <property type="project" value="TreeGrafter"/>
</dbReference>
<sequence length="367" mass="40265">SFDAIQERLTALQETTTQVRDLIDRLSKLDFQPGSVPLPPHGGDDDDENVATELSGEINQILREEEEDLELLAEEITDLRGGKEGSESARRKERLREGLTRLEGALKSARIDFHKAQLTARRSLDAARRLERQILLQSYATKAASTPSRSGANSPAPQPQAALGPRRRHTQRGAGNRDPDDPAAAASSELTRSLHRARQLVQDELARSVTLHESLHESTVQLRQLGGTYGRMEDMLASSRDLLGTLMKSTKSDTWYLETTFYMLAATLGWLIFRRWLYGPLWWLVWLPLRLVFKTGSGAVGMVRSGSGPSSGARMEVVDGGGRRVDVEMGVEGTVPTVSVGGGGEGRKVDKGADPDSMVEQVGRIVD</sequence>
<dbReference type="AlphaFoldDB" id="A0A9P4YAB1"/>
<evidence type="ECO:0000256" key="7">
    <source>
        <dbReference type="ARBA" id="ARBA00023054"/>
    </source>
</evidence>
<comment type="caution">
    <text evidence="13">The sequence shown here is derived from an EMBL/GenBank/DDBJ whole genome shotgun (WGS) entry which is preliminary data.</text>
</comment>
<keyword evidence="2" id="KW-0813">Transport</keyword>
<proteinExistence type="inferred from homology"/>
<dbReference type="Proteomes" id="UP000803844">
    <property type="component" value="Unassembled WGS sequence"/>
</dbReference>
<dbReference type="GO" id="GO:0005789">
    <property type="term" value="C:endoplasmic reticulum membrane"/>
    <property type="evidence" value="ECO:0007669"/>
    <property type="project" value="UniProtKB-SubCell"/>
</dbReference>
<dbReference type="Pfam" id="PF03908">
    <property type="entry name" value="Sec20"/>
    <property type="match status" value="1"/>
</dbReference>
<evidence type="ECO:0000313" key="14">
    <source>
        <dbReference type="Proteomes" id="UP000803844"/>
    </source>
</evidence>
<dbReference type="InterPro" id="IPR056173">
    <property type="entry name" value="Sec20_C"/>
</dbReference>
<evidence type="ECO:0000256" key="10">
    <source>
        <dbReference type="SAM" id="Coils"/>
    </source>
</evidence>
<protein>
    <recommendedName>
        <fullName evidence="12">Sec20 C-terminal domain-containing protein</fullName>
    </recommendedName>
</protein>
<evidence type="ECO:0000256" key="5">
    <source>
        <dbReference type="ARBA" id="ARBA00022892"/>
    </source>
</evidence>
<feature type="domain" description="Sec20 C-terminal" evidence="12">
    <location>
        <begin position="187"/>
        <end position="275"/>
    </location>
</feature>
<evidence type="ECO:0000256" key="11">
    <source>
        <dbReference type="SAM" id="MobiDB-lite"/>
    </source>
</evidence>
<dbReference type="PANTHER" id="PTHR12825">
    <property type="entry name" value="BNIP1-RELATED"/>
    <property type="match status" value="1"/>
</dbReference>
<keyword evidence="8" id="KW-0472">Membrane</keyword>
<feature type="region of interest" description="Disordered" evidence="11">
    <location>
        <begin position="141"/>
        <end position="189"/>
    </location>
</feature>
<gene>
    <name evidence="13" type="ORF">M406DRAFT_239590</name>
</gene>
<dbReference type="GO" id="GO:0005484">
    <property type="term" value="F:SNAP receptor activity"/>
    <property type="evidence" value="ECO:0007669"/>
    <property type="project" value="InterPro"/>
</dbReference>
<keyword evidence="14" id="KW-1185">Reference proteome</keyword>
<evidence type="ECO:0000256" key="1">
    <source>
        <dbReference type="ARBA" id="ARBA00004163"/>
    </source>
</evidence>
<evidence type="ECO:0000313" key="13">
    <source>
        <dbReference type="EMBL" id="KAF3768960.1"/>
    </source>
</evidence>
<evidence type="ECO:0000256" key="8">
    <source>
        <dbReference type="ARBA" id="ARBA00023136"/>
    </source>
</evidence>
<evidence type="ECO:0000256" key="2">
    <source>
        <dbReference type="ARBA" id="ARBA00022448"/>
    </source>
</evidence>
<accession>A0A9P4YAB1</accession>
<name>A0A9P4YAB1_CRYP1</name>
<evidence type="ECO:0000259" key="12">
    <source>
        <dbReference type="Pfam" id="PF03908"/>
    </source>
</evidence>
<keyword evidence="7 10" id="KW-0175">Coiled coil</keyword>
<evidence type="ECO:0000256" key="3">
    <source>
        <dbReference type="ARBA" id="ARBA00022692"/>
    </source>
</evidence>
<feature type="compositionally biased region" description="Polar residues" evidence="11">
    <location>
        <begin position="141"/>
        <end position="155"/>
    </location>
</feature>
<reference evidence="13" key="1">
    <citation type="journal article" date="2020" name="Phytopathology">
        <title>Genome sequence of the chestnut blight fungus Cryphonectria parasitica EP155: A fundamental resource for an archetypical invasive plant pathogen.</title>
        <authorList>
            <person name="Crouch J.A."/>
            <person name="Dawe A."/>
            <person name="Aerts A."/>
            <person name="Barry K."/>
            <person name="Churchill A.C.L."/>
            <person name="Grimwood J."/>
            <person name="Hillman B."/>
            <person name="Milgroom M.G."/>
            <person name="Pangilinan J."/>
            <person name="Smith M."/>
            <person name="Salamov A."/>
            <person name="Schmutz J."/>
            <person name="Yadav J."/>
            <person name="Grigoriev I.V."/>
            <person name="Nuss D."/>
        </authorList>
    </citation>
    <scope>NUCLEOTIDE SEQUENCE</scope>
    <source>
        <strain evidence="13">EP155</strain>
    </source>
</reference>
<dbReference type="OrthoDB" id="46868at2759"/>
<dbReference type="GO" id="GO:0006890">
    <property type="term" value="P:retrograde vesicle-mediated transport, Golgi to endoplasmic reticulum"/>
    <property type="evidence" value="ECO:0007669"/>
    <property type="project" value="InterPro"/>
</dbReference>
<dbReference type="EMBL" id="MU032345">
    <property type="protein sequence ID" value="KAF3768960.1"/>
    <property type="molecule type" value="Genomic_DNA"/>
</dbReference>
<dbReference type="PANTHER" id="PTHR12825:SF0">
    <property type="entry name" value="VESICLE TRANSPORT PROTEIN SEC20"/>
    <property type="match status" value="1"/>
</dbReference>
<evidence type="ECO:0000256" key="4">
    <source>
        <dbReference type="ARBA" id="ARBA00022824"/>
    </source>
</evidence>
<comment type="subcellular location">
    <subcellularLocation>
        <location evidence="1">Endoplasmic reticulum membrane</location>
        <topology evidence="1">Single-pass type IV membrane protein</topology>
    </subcellularLocation>
</comment>